<dbReference type="EMBL" id="JAEDAO010000001">
    <property type="protein sequence ID" value="MBK0391118.1"/>
    <property type="molecule type" value="Genomic_DNA"/>
</dbReference>
<dbReference type="RefSeq" id="WP_200785963.1">
    <property type="nucleotide sequence ID" value="NZ_JAEDAO010000001.1"/>
</dbReference>
<dbReference type="Gene3D" id="1.10.1370.10">
    <property type="entry name" value="Neurolysin, domain 3"/>
    <property type="match status" value="1"/>
</dbReference>
<feature type="domain" description="Peptidase M3A/M3B catalytic" evidence="9">
    <location>
        <begin position="235"/>
        <end position="673"/>
    </location>
</feature>
<dbReference type="Proteomes" id="UP000617041">
    <property type="component" value="Unassembled WGS sequence"/>
</dbReference>
<dbReference type="GO" id="GO:0004222">
    <property type="term" value="F:metalloendopeptidase activity"/>
    <property type="evidence" value="ECO:0007669"/>
    <property type="project" value="InterPro"/>
</dbReference>
<sequence length="679" mass="75703">MTPYFLPRLGAVALAALLAACAQSPTRRAPQLSIVGASASMVATPDAFLARCRADLAASRAAMARLKAASATGLPVLDAYDEARRLLRDADSRGGLAAELHPDKDIRSAGEACGREADTVGTEFSLDRGIYDALSRIDAKPLDAGTRHYLERTLRDFRLAGVDRDDATRARVKALNDELTALSQEFGKHIRESVLTVEATPAELEGLPADYIRAHPPRADGKIVLKTDSPDYGPVMSYSRSTALRERFYKAYGNRAYPQNLATLSKMLAKRQELARLLGYANWADYVMANKMIGDSRHAAEFIEKISKAAEPRAQRDYAEMLARKRKDDPAAADVKPWESGYLAERIRVEQFNVDSQEVRPYFQYDKVKKGVLETSSRLFGIRFERIADAKVWHPEVETYDVYDTGNRLLGRIYLDMFPRANKYKHFAHGTLLHGKDGVALPESVLMCNFRQPTATDPGLLEYGAVRTFFHEFGHLVHAIVSGQGRWAGTSGVATERDFVEAPSQMLEEWIRDPKVLQTFATHYQTGQPIPTALAQRLVKAGEINRGLGVRGQMWLAAMSLEYHRRDPDGLDTTAVMQELQRKYTPYEPVPGNHFQAAFGHLDGYSAVYYTYMWSLVIAKDMFSEFAAKGDIMDTGIASRYRKSVLEPGGSKPAADLVKDFLGRPYSFKAYEAWLNSEQ</sequence>
<evidence type="ECO:0000256" key="8">
    <source>
        <dbReference type="SAM" id="SignalP"/>
    </source>
</evidence>
<evidence type="ECO:0000313" key="10">
    <source>
        <dbReference type="EMBL" id="MBK0391118.1"/>
    </source>
</evidence>
<dbReference type="InterPro" id="IPR024079">
    <property type="entry name" value="MetalloPept_cat_dom_sf"/>
</dbReference>
<evidence type="ECO:0000313" key="11">
    <source>
        <dbReference type="Proteomes" id="UP000617041"/>
    </source>
</evidence>
<dbReference type="InterPro" id="IPR024077">
    <property type="entry name" value="Neurolysin/TOP_dom2"/>
</dbReference>
<evidence type="ECO:0000256" key="3">
    <source>
        <dbReference type="ARBA" id="ARBA00022723"/>
    </source>
</evidence>
<feature type="signal peptide" evidence="8">
    <location>
        <begin position="1"/>
        <end position="22"/>
    </location>
</feature>
<comment type="similarity">
    <text evidence="1 7">Belongs to the peptidase M3 family.</text>
</comment>
<evidence type="ECO:0000256" key="7">
    <source>
        <dbReference type="RuleBase" id="RU003435"/>
    </source>
</evidence>
<evidence type="ECO:0000259" key="9">
    <source>
        <dbReference type="Pfam" id="PF01432"/>
    </source>
</evidence>
<comment type="caution">
    <text evidence="10">The sequence shown here is derived from an EMBL/GenBank/DDBJ whole genome shotgun (WGS) entry which is preliminary data.</text>
</comment>
<keyword evidence="6 7" id="KW-0482">Metalloprotease</keyword>
<feature type="chain" id="PRO_5037266609" evidence="8">
    <location>
        <begin position="23"/>
        <end position="679"/>
    </location>
</feature>
<dbReference type="CDD" id="cd06455">
    <property type="entry name" value="M3A_TOP"/>
    <property type="match status" value="1"/>
</dbReference>
<keyword evidence="3 7" id="KW-0479">Metal-binding</keyword>
<keyword evidence="2 7" id="KW-0645">Protease</keyword>
<dbReference type="PANTHER" id="PTHR11804">
    <property type="entry name" value="PROTEASE M3 THIMET OLIGOPEPTIDASE-RELATED"/>
    <property type="match status" value="1"/>
</dbReference>
<evidence type="ECO:0000256" key="4">
    <source>
        <dbReference type="ARBA" id="ARBA00022801"/>
    </source>
</evidence>
<organism evidence="10 11">
    <name type="scientific">Ramlibacter algicola</name>
    <dbReference type="NCBI Taxonomy" id="2795217"/>
    <lineage>
        <taxon>Bacteria</taxon>
        <taxon>Pseudomonadati</taxon>
        <taxon>Pseudomonadota</taxon>
        <taxon>Betaproteobacteria</taxon>
        <taxon>Burkholderiales</taxon>
        <taxon>Comamonadaceae</taxon>
        <taxon>Ramlibacter</taxon>
    </lineage>
</organism>
<keyword evidence="11" id="KW-1185">Reference proteome</keyword>
<keyword evidence="4 7" id="KW-0378">Hydrolase</keyword>
<evidence type="ECO:0000256" key="1">
    <source>
        <dbReference type="ARBA" id="ARBA00006040"/>
    </source>
</evidence>
<accession>A0A934UPZ5</accession>
<name>A0A934UPZ5_9BURK</name>
<dbReference type="PANTHER" id="PTHR11804:SF84">
    <property type="entry name" value="SACCHAROLYSIN"/>
    <property type="match status" value="1"/>
</dbReference>
<dbReference type="Gene3D" id="3.40.390.10">
    <property type="entry name" value="Collagenase (Catalytic Domain)"/>
    <property type="match status" value="1"/>
</dbReference>
<dbReference type="Pfam" id="PF01432">
    <property type="entry name" value="Peptidase_M3"/>
    <property type="match status" value="1"/>
</dbReference>
<dbReference type="GO" id="GO:0006518">
    <property type="term" value="P:peptide metabolic process"/>
    <property type="evidence" value="ECO:0007669"/>
    <property type="project" value="TreeGrafter"/>
</dbReference>
<evidence type="ECO:0000256" key="5">
    <source>
        <dbReference type="ARBA" id="ARBA00022833"/>
    </source>
</evidence>
<keyword evidence="5 7" id="KW-0862">Zinc</keyword>
<gene>
    <name evidence="10" type="ORF">I8E28_00815</name>
</gene>
<evidence type="ECO:0000256" key="2">
    <source>
        <dbReference type="ARBA" id="ARBA00022670"/>
    </source>
</evidence>
<dbReference type="AlphaFoldDB" id="A0A934UPZ5"/>
<reference evidence="10" key="1">
    <citation type="submission" date="2020-12" db="EMBL/GenBank/DDBJ databases">
        <title>Ramlibacter sp. nov., isolated from a freshwater alga, Cryptomonas.</title>
        <authorList>
            <person name="Kim H.M."/>
            <person name="Jeon C.O."/>
        </authorList>
    </citation>
    <scope>NUCLEOTIDE SEQUENCE</scope>
    <source>
        <strain evidence="10">CrO1</strain>
    </source>
</reference>
<dbReference type="GO" id="GO:0046872">
    <property type="term" value="F:metal ion binding"/>
    <property type="evidence" value="ECO:0007669"/>
    <property type="project" value="UniProtKB-UniRule"/>
</dbReference>
<protein>
    <submittedName>
        <fullName evidence="10">Zn-dependent oligopeptidase</fullName>
    </submittedName>
</protein>
<dbReference type="InterPro" id="IPR045090">
    <property type="entry name" value="Pept_M3A_M3B"/>
</dbReference>
<dbReference type="InterPro" id="IPR001567">
    <property type="entry name" value="Pept_M3A_M3B_dom"/>
</dbReference>
<dbReference type="GO" id="GO:0006508">
    <property type="term" value="P:proteolysis"/>
    <property type="evidence" value="ECO:0007669"/>
    <property type="project" value="UniProtKB-KW"/>
</dbReference>
<dbReference type="SUPFAM" id="SSF55486">
    <property type="entry name" value="Metalloproteases ('zincins'), catalytic domain"/>
    <property type="match status" value="1"/>
</dbReference>
<evidence type="ECO:0000256" key="6">
    <source>
        <dbReference type="ARBA" id="ARBA00023049"/>
    </source>
</evidence>
<proteinExistence type="inferred from homology"/>
<keyword evidence="8" id="KW-0732">Signal</keyword>
<comment type="cofactor">
    <cofactor evidence="7">
        <name>Zn(2+)</name>
        <dbReference type="ChEBI" id="CHEBI:29105"/>
    </cofactor>
    <text evidence="7">Binds 1 zinc ion.</text>
</comment>